<accession>A0A2V3ULF2</accession>
<sequence>MAQPARKRLSHEERRREIMHVAKQIIHRKGFEAASLQDIADALNMKKASLYYYFGSKEELLQDVLAAIIGEGMALVRDILASDQDDPLTRLWRLVASHIHHLCANVVNVAVFLHERKVIPLEKRKTLLADDYAYQAAFIDTIRAGQQAGQIRADVDAKLAALSLLGSTNWTYTWFKSDGDLEPAFIGRQFATMTINSLANAQTLGTWQPPAA</sequence>
<dbReference type="GO" id="GO:0003700">
    <property type="term" value="F:DNA-binding transcription factor activity"/>
    <property type="evidence" value="ECO:0007669"/>
    <property type="project" value="TreeGrafter"/>
</dbReference>
<keyword evidence="6" id="KW-1185">Reference proteome</keyword>
<name>A0A2V3ULF2_9HYPH</name>
<evidence type="ECO:0000313" key="6">
    <source>
        <dbReference type="Proteomes" id="UP000248021"/>
    </source>
</evidence>
<reference evidence="5 6" key="1">
    <citation type="submission" date="2018-05" db="EMBL/GenBank/DDBJ databases">
        <title>Genomic Encyclopedia of Type Strains, Phase IV (KMG-IV): sequencing the most valuable type-strain genomes for metagenomic binning, comparative biology and taxonomic classification.</title>
        <authorList>
            <person name="Goeker M."/>
        </authorList>
    </citation>
    <scope>NUCLEOTIDE SEQUENCE [LARGE SCALE GENOMIC DNA]</scope>
    <source>
        <strain evidence="5 6">DSM 6462</strain>
    </source>
</reference>
<comment type="caution">
    <text evidence="5">The sequence shown here is derived from an EMBL/GenBank/DDBJ whole genome shotgun (WGS) entry which is preliminary data.</text>
</comment>
<evidence type="ECO:0000256" key="4">
    <source>
        <dbReference type="PROSITE-ProRule" id="PRU00335"/>
    </source>
</evidence>
<dbReference type="InterPro" id="IPR001647">
    <property type="entry name" value="HTH_TetR"/>
</dbReference>
<dbReference type="SUPFAM" id="SSF46689">
    <property type="entry name" value="Homeodomain-like"/>
    <property type="match status" value="1"/>
</dbReference>
<dbReference type="PROSITE" id="PS50977">
    <property type="entry name" value="HTH_TETR_2"/>
    <property type="match status" value="1"/>
</dbReference>
<dbReference type="SUPFAM" id="SSF48498">
    <property type="entry name" value="Tetracyclin repressor-like, C-terminal domain"/>
    <property type="match status" value="1"/>
</dbReference>
<dbReference type="InterPro" id="IPR036271">
    <property type="entry name" value="Tet_transcr_reg_TetR-rel_C_sf"/>
</dbReference>
<keyword evidence="2 4" id="KW-0238">DNA-binding</keyword>
<keyword evidence="1" id="KW-0805">Transcription regulation</keyword>
<organism evidence="5 6">
    <name type="scientific">Chelatococcus asaccharovorans</name>
    <dbReference type="NCBI Taxonomy" id="28210"/>
    <lineage>
        <taxon>Bacteria</taxon>
        <taxon>Pseudomonadati</taxon>
        <taxon>Pseudomonadota</taxon>
        <taxon>Alphaproteobacteria</taxon>
        <taxon>Hyphomicrobiales</taxon>
        <taxon>Chelatococcaceae</taxon>
        <taxon>Chelatococcus</taxon>
    </lineage>
</organism>
<feature type="DNA-binding region" description="H-T-H motif" evidence="4">
    <location>
        <begin position="35"/>
        <end position="54"/>
    </location>
</feature>
<dbReference type="RefSeq" id="WP_110373140.1">
    <property type="nucleotide sequence ID" value="NZ_CAKNFM010000006.1"/>
</dbReference>
<keyword evidence="3" id="KW-0804">Transcription</keyword>
<dbReference type="InterPro" id="IPR050109">
    <property type="entry name" value="HTH-type_TetR-like_transc_reg"/>
</dbReference>
<dbReference type="Pfam" id="PF00440">
    <property type="entry name" value="TetR_N"/>
    <property type="match status" value="1"/>
</dbReference>
<dbReference type="GO" id="GO:0000976">
    <property type="term" value="F:transcription cis-regulatory region binding"/>
    <property type="evidence" value="ECO:0007669"/>
    <property type="project" value="TreeGrafter"/>
</dbReference>
<evidence type="ECO:0000256" key="1">
    <source>
        <dbReference type="ARBA" id="ARBA00023015"/>
    </source>
</evidence>
<dbReference type="EMBL" id="QJJK01000001">
    <property type="protein sequence ID" value="PXW65154.1"/>
    <property type="molecule type" value="Genomic_DNA"/>
</dbReference>
<dbReference type="Gene3D" id="1.10.357.10">
    <property type="entry name" value="Tetracycline Repressor, domain 2"/>
    <property type="match status" value="1"/>
</dbReference>
<dbReference type="InterPro" id="IPR041490">
    <property type="entry name" value="KstR2_TetR_C"/>
</dbReference>
<dbReference type="PANTHER" id="PTHR30055:SF234">
    <property type="entry name" value="HTH-TYPE TRANSCRIPTIONAL REGULATOR BETI"/>
    <property type="match status" value="1"/>
</dbReference>
<dbReference type="InterPro" id="IPR009057">
    <property type="entry name" value="Homeodomain-like_sf"/>
</dbReference>
<dbReference type="Proteomes" id="UP000248021">
    <property type="component" value="Unassembled WGS sequence"/>
</dbReference>
<evidence type="ECO:0000256" key="3">
    <source>
        <dbReference type="ARBA" id="ARBA00023163"/>
    </source>
</evidence>
<evidence type="ECO:0000313" key="5">
    <source>
        <dbReference type="EMBL" id="PXW65154.1"/>
    </source>
</evidence>
<dbReference type="AlphaFoldDB" id="A0A2V3ULF2"/>
<dbReference type="OrthoDB" id="9779746at2"/>
<dbReference type="Pfam" id="PF17932">
    <property type="entry name" value="TetR_C_24"/>
    <property type="match status" value="1"/>
</dbReference>
<gene>
    <name evidence="5" type="ORF">C7450_101917</name>
</gene>
<dbReference type="PANTHER" id="PTHR30055">
    <property type="entry name" value="HTH-TYPE TRANSCRIPTIONAL REGULATOR RUTR"/>
    <property type="match status" value="1"/>
</dbReference>
<proteinExistence type="predicted"/>
<dbReference type="Gene3D" id="1.10.10.60">
    <property type="entry name" value="Homeodomain-like"/>
    <property type="match status" value="1"/>
</dbReference>
<dbReference type="PRINTS" id="PR00455">
    <property type="entry name" value="HTHTETR"/>
</dbReference>
<protein>
    <submittedName>
        <fullName evidence="5">TetR family transcriptional regulator</fullName>
    </submittedName>
</protein>
<evidence type="ECO:0000256" key="2">
    <source>
        <dbReference type="ARBA" id="ARBA00023125"/>
    </source>
</evidence>